<dbReference type="PROSITE" id="PS50293">
    <property type="entry name" value="TPR_REGION"/>
    <property type="match status" value="1"/>
</dbReference>
<dbReference type="SUPFAM" id="SSF48452">
    <property type="entry name" value="TPR-like"/>
    <property type="match status" value="1"/>
</dbReference>
<dbReference type="Gene3D" id="1.10.287.110">
    <property type="entry name" value="DnaJ domain"/>
    <property type="match status" value="1"/>
</dbReference>
<dbReference type="EMBL" id="NCKU01000490">
    <property type="protein sequence ID" value="RWS15316.1"/>
    <property type="molecule type" value="Genomic_DNA"/>
</dbReference>
<dbReference type="STRING" id="1965070.A0A3S3SKD4"/>
<evidence type="ECO:0000259" key="4">
    <source>
        <dbReference type="PROSITE" id="PS50076"/>
    </source>
</evidence>
<evidence type="ECO:0000313" key="5">
    <source>
        <dbReference type="EMBL" id="RWS15316.1"/>
    </source>
</evidence>
<dbReference type="InterPro" id="IPR011990">
    <property type="entry name" value="TPR-like_helical_dom_sf"/>
</dbReference>
<evidence type="ECO:0000256" key="3">
    <source>
        <dbReference type="PROSITE-ProRule" id="PRU00339"/>
    </source>
</evidence>
<dbReference type="PANTHER" id="PTHR45188">
    <property type="entry name" value="DNAJ PROTEIN P58IPK HOMOLOG"/>
    <property type="match status" value="1"/>
</dbReference>
<proteinExistence type="predicted"/>
<dbReference type="CDD" id="cd06257">
    <property type="entry name" value="DnaJ"/>
    <property type="match status" value="1"/>
</dbReference>
<dbReference type="Pfam" id="PF13432">
    <property type="entry name" value="TPR_16"/>
    <property type="match status" value="1"/>
</dbReference>
<organism evidence="5 6">
    <name type="scientific">Dinothrombium tinctorium</name>
    <dbReference type="NCBI Taxonomy" id="1965070"/>
    <lineage>
        <taxon>Eukaryota</taxon>
        <taxon>Metazoa</taxon>
        <taxon>Ecdysozoa</taxon>
        <taxon>Arthropoda</taxon>
        <taxon>Chelicerata</taxon>
        <taxon>Arachnida</taxon>
        <taxon>Acari</taxon>
        <taxon>Acariformes</taxon>
        <taxon>Trombidiformes</taxon>
        <taxon>Prostigmata</taxon>
        <taxon>Anystina</taxon>
        <taxon>Parasitengona</taxon>
        <taxon>Trombidioidea</taxon>
        <taxon>Trombidiidae</taxon>
        <taxon>Dinothrombium</taxon>
    </lineage>
</organism>
<name>A0A3S3SKD4_9ACAR</name>
<dbReference type="PROSITE" id="PS00636">
    <property type="entry name" value="DNAJ_1"/>
    <property type="match status" value="1"/>
</dbReference>
<dbReference type="InterPro" id="IPR001623">
    <property type="entry name" value="DnaJ_domain"/>
</dbReference>
<dbReference type="Gene3D" id="1.25.40.10">
    <property type="entry name" value="Tetratricopeptide repeat domain"/>
    <property type="match status" value="3"/>
</dbReference>
<feature type="repeat" description="TPR" evidence="3">
    <location>
        <begin position="192"/>
        <end position="225"/>
    </location>
</feature>
<feature type="repeat" description="TPR" evidence="3">
    <location>
        <begin position="276"/>
        <end position="309"/>
    </location>
</feature>
<keyword evidence="6" id="KW-1185">Reference proteome</keyword>
<evidence type="ECO:0000313" key="6">
    <source>
        <dbReference type="Proteomes" id="UP000285301"/>
    </source>
</evidence>
<dbReference type="PANTHER" id="PTHR45188:SF2">
    <property type="entry name" value="DNAJ HOMOLOG SUBFAMILY C MEMBER 7"/>
    <property type="match status" value="1"/>
</dbReference>
<dbReference type="PROSITE" id="PS50076">
    <property type="entry name" value="DNAJ_2"/>
    <property type="match status" value="1"/>
</dbReference>
<dbReference type="Proteomes" id="UP000285301">
    <property type="component" value="Unassembled WGS sequence"/>
</dbReference>
<evidence type="ECO:0000256" key="2">
    <source>
        <dbReference type="ARBA" id="ARBA00022803"/>
    </source>
</evidence>
<feature type="repeat" description="TPR" evidence="3">
    <location>
        <begin position="10"/>
        <end position="43"/>
    </location>
</feature>
<accession>A0A3S3SKD4</accession>
<dbReference type="InterPro" id="IPR036869">
    <property type="entry name" value="J_dom_sf"/>
</dbReference>
<sequence>MDSKITNSLAEAKKEEGNTLYKEKKYEDALKCYTQAIELCPDNVAYYGNRSACLIMIGRFKQALEDATKCTKLDQNYVKGYIREAKCYLVLGDLQSMQRSVDAVKRLDPTNQDINTDSQNLAQVLSNLEKFESVTAKKDYRAALFYINRALETCTQSVRFKLMKAETLVFLGRHQEAQDLVNDLIRLDPTNADALFIRGMTLYYQDNVDKAFTHFQHALRLSPEHTKAKETYKKAKLLIKMKEEGNAAYINNNLEEAYNIYTSALKIDPLNNLTNAKLYFNRAVVSAKRKNLNEAVEDCTKAIKLDENYIKAYLKRAKLYSDLEMYEEYYYKILGISKNATEADIKKAYRKRAMLHHPDRHSNAPEEVKREQEKKFKELGEAYNVLTDAKKRSRYDNGLDLDGPSYDPNIFNFFNGGSASQGFGGNAFGFTFHSNFGPNQGFNPFQQF</sequence>
<dbReference type="OrthoDB" id="765884at2759"/>
<dbReference type="AlphaFoldDB" id="A0A3S3SKD4"/>
<dbReference type="SMART" id="SM00028">
    <property type="entry name" value="TPR"/>
    <property type="match status" value="8"/>
</dbReference>
<feature type="domain" description="J" evidence="4">
    <location>
        <begin position="329"/>
        <end position="399"/>
    </location>
</feature>
<gene>
    <name evidence="5" type="ORF">B4U79_15825</name>
</gene>
<protein>
    <submittedName>
        <fullName evidence="5">DnaJ subfamily C member 7-like protein</fullName>
    </submittedName>
</protein>
<evidence type="ECO:0000256" key="1">
    <source>
        <dbReference type="ARBA" id="ARBA00022737"/>
    </source>
</evidence>
<dbReference type="SMART" id="SM00271">
    <property type="entry name" value="DnaJ"/>
    <property type="match status" value="1"/>
</dbReference>
<dbReference type="InterPro" id="IPR018253">
    <property type="entry name" value="DnaJ_domain_CS"/>
</dbReference>
<keyword evidence="1" id="KW-0677">Repeat</keyword>
<comment type="caution">
    <text evidence="5">The sequence shown here is derived from an EMBL/GenBank/DDBJ whole genome shotgun (WGS) entry which is preliminary data.</text>
</comment>
<dbReference type="PROSITE" id="PS50005">
    <property type="entry name" value="TPR"/>
    <property type="match status" value="3"/>
</dbReference>
<dbReference type="Pfam" id="PF00226">
    <property type="entry name" value="DnaJ"/>
    <property type="match status" value="1"/>
</dbReference>
<dbReference type="PRINTS" id="PR00625">
    <property type="entry name" value="JDOMAIN"/>
</dbReference>
<dbReference type="InterPro" id="IPR019734">
    <property type="entry name" value="TPR_rpt"/>
</dbReference>
<keyword evidence="2 3" id="KW-0802">TPR repeat</keyword>
<dbReference type="SUPFAM" id="SSF46565">
    <property type="entry name" value="Chaperone J-domain"/>
    <property type="match status" value="1"/>
</dbReference>
<dbReference type="Pfam" id="PF00515">
    <property type="entry name" value="TPR_1"/>
    <property type="match status" value="2"/>
</dbReference>
<reference evidence="5 6" key="1">
    <citation type="journal article" date="2018" name="Gigascience">
        <title>Genomes of trombidid mites reveal novel predicted allergens and laterally-transferred genes associated with secondary metabolism.</title>
        <authorList>
            <person name="Dong X."/>
            <person name="Chaisiri K."/>
            <person name="Xia D."/>
            <person name="Armstrong S.D."/>
            <person name="Fang Y."/>
            <person name="Donnelly M.J."/>
            <person name="Kadowaki T."/>
            <person name="McGarry J.W."/>
            <person name="Darby A.C."/>
            <person name="Makepeace B.L."/>
        </authorList>
    </citation>
    <scope>NUCLEOTIDE SEQUENCE [LARGE SCALE GENOMIC DNA]</scope>
    <source>
        <strain evidence="5">UoL-WK</strain>
    </source>
</reference>